<keyword evidence="1" id="KW-0472">Membrane</keyword>
<dbReference type="RefSeq" id="WP_163863028.1">
    <property type="nucleotide sequence ID" value="NZ_CP119540.1"/>
</dbReference>
<organism evidence="2">
    <name type="scientific">Providencia stuartii</name>
    <dbReference type="NCBI Taxonomy" id="588"/>
    <lineage>
        <taxon>Bacteria</taxon>
        <taxon>Pseudomonadati</taxon>
        <taxon>Pseudomonadota</taxon>
        <taxon>Gammaproteobacteria</taxon>
        <taxon>Enterobacterales</taxon>
        <taxon>Morganellaceae</taxon>
        <taxon>Providencia</taxon>
    </lineage>
</organism>
<feature type="transmembrane region" description="Helical" evidence="1">
    <location>
        <begin position="123"/>
        <end position="145"/>
    </location>
</feature>
<feature type="transmembrane region" description="Helical" evidence="1">
    <location>
        <begin position="97"/>
        <end position="117"/>
    </location>
</feature>
<accession>A0AAI9MX81</accession>
<evidence type="ECO:0000256" key="1">
    <source>
        <dbReference type="SAM" id="Phobius"/>
    </source>
</evidence>
<keyword evidence="1" id="KW-0812">Transmembrane</keyword>
<gene>
    <name evidence="2" type="ORF">JRA39_002194</name>
</gene>
<evidence type="ECO:0000313" key="2">
    <source>
        <dbReference type="EMBL" id="EMP9433139.1"/>
    </source>
</evidence>
<dbReference type="EMBL" id="AAZDVE040000014">
    <property type="protein sequence ID" value="EMP9433139.1"/>
    <property type="molecule type" value="Genomic_DNA"/>
</dbReference>
<feature type="transmembrane region" description="Helical" evidence="1">
    <location>
        <begin position="314"/>
        <end position="339"/>
    </location>
</feature>
<protein>
    <submittedName>
        <fullName evidence="2">Uncharacterized protein</fullName>
    </submittedName>
</protein>
<proteinExistence type="predicted"/>
<dbReference type="AlphaFoldDB" id="A0AAI9MX81"/>
<keyword evidence="1" id="KW-1133">Transmembrane helix</keyword>
<feature type="transmembrane region" description="Helical" evidence="1">
    <location>
        <begin position="363"/>
        <end position="388"/>
    </location>
</feature>
<reference evidence="2" key="1">
    <citation type="submission" date="2024-02" db="EMBL/GenBank/DDBJ databases">
        <authorList>
            <consortium name="Clinical and Environmental Microbiology Branch: Whole genome sequencing antimicrobial resistance pathogens in the healthcare setting"/>
        </authorList>
    </citation>
    <scope>NUCLEOTIDE SEQUENCE</scope>
    <source>
        <strain evidence="2">2020GO-00142</strain>
    </source>
</reference>
<sequence length="420" mass="48623">MGVQYFNVTLSQCDYQKVIPTGMVRLIASDLVFFFNLADFKHGEVFLKKLEQGDELVICAERLNDGSYWINWVFHQTKGRLEPDREVGFHRGMLKSLLWALGLSSFSILAYFCFAYGEESFWLILLGSLACLAVFSGVVMVALVIKEICYIISPRRKWILKALDKVIAGQYQITPENTPQINILGTRNPKIKPMKVKAVREPKMSQEDELNLTRGKVNLVESFQSAIMRYRGPQEICNITIIQIDRKQFTVITPVNEPVFNNHSLFMAQGDDIEVYHKKLRQAENEEIVFGIFNRQDQLAYSISRGGWPPERSFYYLLWIFMVGMIAFFTLMVLSMNIADILERGGYWDRWDWQYMMDNGIEFIGMASSISLGIGFLSALCITIYFSVSQRGRIHFQTQYYLRYLRLKRGKSGYVTEVRV</sequence>
<comment type="caution">
    <text evidence="2">The sequence shown here is derived from an EMBL/GenBank/DDBJ whole genome shotgun (WGS) entry which is preliminary data.</text>
</comment>
<name>A0AAI9MX81_PROST</name>